<dbReference type="GO" id="GO:0016477">
    <property type="term" value="P:cell migration"/>
    <property type="evidence" value="ECO:0007669"/>
    <property type="project" value="UniProtKB-UniRule"/>
</dbReference>
<accession>A0A2K6V7Q1</accession>
<dbReference type="InterPro" id="IPR013836">
    <property type="entry name" value="CD34/Podocalyxin"/>
</dbReference>
<name>A0A2K6V7Q1_SAIBB</name>
<evidence type="ECO:0000256" key="7">
    <source>
        <dbReference type="ARBA" id="ARBA00007029"/>
    </source>
</evidence>
<dbReference type="InterPro" id="IPR017403">
    <property type="entry name" value="PODXL"/>
</dbReference>
<evidence type="ECO:0000256" key="11">
    <source>
        <dbReference type="ARBA" id="ARBA00022729"/>
    </source>
</evidence>
<feature type="region of interest" description="Disordered" evidence="19">
    <location>
        <begin position="226"/>
        <end position="295"/>
    </location>
</feature>
<dbReference type="STRING" id="39432.ENSSBOP00000040167"/>
<evidence type="ECO:0000256" key="16">
    <source>
        <dbReference type="ARBA" id="ARBA00023273"/>
    </source>
</evidence>
<feature type="compositionally biased region" description="Polar residues" evidence="19">
    <location>
        <begin position="269"/>
        <end position="295"/>
    </location>
</feature>
<dbReference type="GO" id="GO:0007155">
    <property type="term" value="P:cell adhesion"/>
    <property type="evidence" value="ECO:0007669"/>
    <property type="project" value="UniProtKB-KW"/>
</dbReference>
<evidence type="ECO:0000256" key="1">
    <source>
        <dbReference type="ARBA" id="ARBA00003167"/>
    </source>
</evidence>
<dbReference type="Proteomes" id="UP000233220">
    <property type="component" value="Unplaced"/>
</dbReference>
<dbReference type="AlphaFoldDB" id="A0A2K6V7Q1"/>
<dbReference type="Ensembl" id="ENSSBOT00000057133.1">
    <property type="protein sequence ID" value="ENSSBOP00000040167.1"/>
    <property type="gene ID" value="ENSSBOG00000036080.1"/>
</dbReference>
<dbReference type="PIRSF" id="PIRSF038143">
    <property type="entry name" value="Podocalyxin-like_p1"/>
    <property type="match status" value="1"/>
</dbReference>
<dbReference type="GO" id="GO:0005783">
    <property type="term" value="C:endoplasmic reticulum"/>
    <property type="evidence" value="ECO:0007669"/>
    <property type="project" value="Ensembl"/>
</dbReference>
<feature type="transmembrane region" description="Helical" evidence="20">
    <location>
        <begin position="413"/>
        <end position="436"/>
    </location>
</feature>
<keyword evidence="9 18" id="KW-1003">Cell membrane</keyword>
<dbReference type="GO" id="GO:0016324">
    <property type="term" value="C:apical plasma membrane"/>
    <property type="evidence" value="ECO:0007669"/>
    <property type="project" value="UniProtKB-SubCell"/>
</dbReference>
<dbReference type="GO" id="GO:0001726">
    <property type="term" value="C:ruffle"/>
    <property type="evidence" value="ECO:0007669"/>
    <property type="project" value="UniProtKB-SubCell"/>
</dbReference>
<evidence type="ECO:0000256" key="12">
    <source>
        <dbReference type="ARBA" id="ARBA00022889"/>
    </source>
</evidence>
<keyword evidence="13 20" id="KW-1133">Transmembrane helix</keyword>
<evidence type="ECO:0000256" key="19">
    <source>
        <dbReference type="SAM" id="MobiDB-lite"/>
    </source>
</evidence>
<organism evidence="21 22">
    <name type="scientific">Saimiri boliviensis boliviensis</name>
    <name type="common">Bolivian squirrel monkey</name>
    <dbReference type="NCBI Taxonomy" id="39432"/>
    <lineage>
        <taxon>Eukaryota</taxon>
        <taxon>Metazoa</taxon>
        <taxon>Chordata</taxon>
        <taxon>Craniata</taxon>
        <taxon>Vertebrata</taxon>
        <taxon>Euteleostomi</taxon>
        <taxon>Mammalia</taxon>
        <taxon>Eutheria</taxon>
        <taxon>Euarchontoglires</taxon>
        <taxon>Primates</taxon>
        <taxon>Haplorrhini</taxon>
        <taxon>Platyrrhini</taxon>
        <taxon>Cebidae</taxon>
        <taxon>Saimiriinae</taxon>
        <taxon>Saimiri</taxon>
    </lineage>
</organism>
<reference evidence="21" key="1">
    <citation type="submission" date="2025-08" db="UniProtKB">
        <authorList>
            <consortium name="Ensembl"/>
        </authorList>
    </citation>
    <scope>IDENTIFICATION</scope>
</reference>
<keyword evidence="12 18" id="KW-0130">Cell adhesion</keyword>
<comment type="similarity">
    <text evidence="7 18">Belongs to the podocalyxin family.</text>
</comment>
<dbReference type="GO" id="GO:0022408">
    <property type="term" value="P:negative regulation of cell-cell adhesion"/>
    <property type="evidence" value="ECO:0007669"/>
    <property type="project" value="TreeGrafter"/>
</dbReference>
<dbReference type="GO" id="GO:0034451">
    <property type="term" value="C:centriolar satellite"/>
    <property type="evidence" value="ECO:0007669"/>
    <property type="project" value="Ensembl"/>
</dbReference>
<proteinExistence type="inferred from homology"/>
<dbReference type="PANTHER" id="PTHR12067:SF5">
    <property type="entry name" value="PODOCALYXIN"/>
    <property type="match status" value="1"/>
</dbReference>
<evidence type="ECO:0000313" key="22">
    <source>
        <dbReference type="Proteomes" id="UP000233220"/>
    </source>
</evidence>
<reference evidence="21" key="2">
    <citation type="submission" date="2025-09" db="UniProtKB">
        <authorList>
            <consortium name="Ensembl"/>
        </authorList>
    </citation>
    <scope>IDENTIFICATION</scope>
</reference>
<feature type="compositionally biased region" description="Polar residues" evidence="19">
    <location>
        <begin position="226"/>
        <end position="259"/>
    </location>
</feature>
<dbReference type="GO" id="GO:0030335">
    <property type="term" value="P:positive regulation of cell migration"/>
    <property type="evidence" value="ECO:0007669"/>
    <property type="project" value="Ensembl"/>
</dbReference>
<evidence type="ECO:0000256" key="20">
    <source>
        <dbReference type="SAM" id="Phobius"/>
    </source>
</evidence>
<evidence type="ECO:0000256" key="9">
    <source>
        <dbReference type="ARBA" id="ARBA00022475"/>
    </source>
</evidence>
<evidence type="ECO:0000256" key="8">
    <source>
        <dbReference type="ARBA" id="ARBA00017371"/>
    </source>
</evidence>
<protein>
    <recommendedName>
        <fullName evidence="8 18">Podocalyxin</fullName>
    </recommendedName>
    <alternativeName>
        <fullName evidence="17 18">Podocalyxin-like protein 1</fullName>
    </alternativeName>
</protein>
<feature type="compositionally biased region" description="Polar residues" evidence="19">
    <location>
        <begin position="121"/>
        <end position="191"/>
    </location>
</feature>
<dbReference type="GO" id="GO:0031528">
    <property type="term" value="C:microvillus membrane"/>
    <property type="evidence" value="ECO:0007669"/>
    <property type="project" value="TreeGrafter"/>
</dbReference>
<keyword evidence="14 18" id="KW-0472">Membrane</keyword>
<comment type="function">
    <text evidence="1">Involved in the regulation of both adhesion and cell morphology and cancer progression. Functions as an anti-adhesive molecule that maintains an open filtration pathway between neighboring foot processes in the podocyte by charge repulsion. Acts as a pro-adhesive molecule, enhancing the adherence of cells to immobilized ligands, increasing the rate of migration and cell-cell contacts in an integrin-dependent manner. Induces the formation of apical actin-dependent microvilli. Involved in the formation of a preapical plasma membrane subdomain to set up initial epithelial polarization and the apical lumen formation during renal tubulogenesis. Plays a role in cancer development and aggressiveness by inducing cell migration and invasion through its interaction with the actin-binding protein EZR. Affects EZR-dependent signaling events, leading to increased activities of the MAPK and PI3K pathways in cancer cells.</text>
</comment>
<dbReference type="GO" id="GO:0030027">
    <property type="term" value="C:lamellipodium"/>
    <property type="evidence" value="ECO:0007669"/>
    <property type="project" value="UniProtKB-SubCell"/>
</dbReference>
<evidence type="ECO:0000256" key="4">
    <source>
        <dbReference type="ARBA" id="ARBA00004466"/>
    </source>
</evidence>
<feature type="region of interest" description="Disordered" evidence="19">
    <location>
        <begin position="31"/>
        <end position="95"/>
    </location>
</feature>
<dbReference type="Pfam" id="PF06365">
    <property type="entry name" value="CD34_antigen"/>
    <property type="match status" value="1"/>
</dbReference>
<keyword evidence="15" id="KW-0325">Glycoprotein</keyword>
<dbReference type="GO" id="GO:0033634">
    <property type="term" value="P:positive regulation of cell-cell adhesion mediated by integrin"/>
    <property type="evidence" value="ECO:0007669"/>
    <property type="project" value="Ensembl"/>
</dbReference>
<feature type="compositionally biased region" description="Polar residues" evidence="19">
    <location>
        <begin position="45"/>
        <end position="68"/>
    </location>
</feature>
<dbReference type="PANTHER" id="PTHR12067">
    <property type="entry name" value="PODOCALYXIN"/>
    <property type="match status" value="1"/>
</dbReference>
<dbReference type="GO" id="GO:0005730">
    <property type="term" value="C:nucleolus"/>
    <property type="evidence" value="ECO:0007669"/>
    <property type="project" value="Ensembl"/>
</dbReference>
<dbReference type="GO" id="GO:0070062">
    <property type="term" value="C:extracellular exosome"/>
    <property type="evidence" value="ECO:0007669"/>
    <property type="project" value="Ensembl"/>
</dbReference>
<gene>
    <name evidence="21" type="primary">PODXL</name>
</gene>
<evidence type="ECO:0000256" key="2">
    <source>
        <dbReference type="ARBA" id="ARBA00004105"/>
    </source>
</evidence>
<evidence type="ECO:0000256" key="18">
    <source>
        <dbReference type="PIRNR" id="PIRNR038143"/>
    </source>
</evidence>
<evidence type="ECO:0000256" key="10">
    <source>
        <dbReference type="ARBA" id="ARBA00022692"/>
    </source>
</evidence>
<evidence type="ECO:0000256" key="6">
    <source>
        <dbReference type="ARBA" id="ARBA00004486"/>
    </source>
</evidence>
<comment type="subcellular location">
    <subcellularLocation>
        <location evidence="3 18">Apical cell membrane</location>
    </subcellularLocation>
    <subcellularLocation>
        <location evidence="6">Cell projection</location>
        <location evidence="6">Filopodium</location>
    </subcellularLocation>
    <subcellularLocation>
        <location evidence="2 18">Cell projection</location>
        <location evidence="2 18">Microvillus</location>
    </subcellularLocation>
    <subcellularLocation>
        <location evidence="4">Cell projection</location>
        <location evidence="4">Ruffle</location>
    </subcellularLocation>
    <subcellularLocation>
        <location evidence="18">Membrane raft</location>
    </subcellularLocation>
    <subcellularLocation>
        <location evidence="18">Cell projection</location>
        <location evidence="18">Lamellipodium</location>
    </subcellularLocation>
    <subcellularLocation>
        <location evidence="5">Membrane</location>
        <topology evidence="5">Single-pass type I membrane protein</topology>
    </subcellularLocation>
</comment>
<evidence type="ECO:0000256" key="14">
    <source>
        <dbReference type="ARBA" id="ARBA00023136"/>
    </source>
</evidence>
<dbReference type="GO" id="GO:0030175">
    <property type="term" value="C:filopodium"/>
    <property type="evidence" value="ECO:0007669"/>
    <property type="project" value="UniProtKB-SubCell"/>
</dbReference>
<dbReference type="GeneTree" id="ENSGT00730000111314"/>
<evidence type="ECO:0000256" key="17">
    <source>
        <dbReference type="ARBA" id="ARBA00031141"/>
    </source>
</evidence>
<keyword evidence="22" id="KW-1185">Reference proteome</keyword>
<keyword evidence="16 18" id="KW-0966">Cell projection</keyword>
<keyword evidence="11" id="KW-0732">Signal</keyword>
<evidence type="ECO:0000256" key="5">
    <source>
        <dbReference type="ARBA" id="ARBA00004479"/>
    </source>
</evidence>
<evidence type="ECO:0000256" key="13">
    <source>
        <dbReference type="ARBA" id="ARBA00022989"/>
    </source>
</evidence>
<keyword evidence="10 20" id="KW-0812">Transmembrane</keyword>
<dbReference type="GO" id="GO:0045121">
    <property type="term" value="C:membrane raft"/>
    <property type="evidence" value="ECO:0007669"/>
    <property type="project" value="UniProtKB-SubCell"/>
</dbReference>
<evidence type="ECO:0000313" key="21">
    <source>
        <dbReference type="Ensembl" id="ENSSBOP00000040167.1"/>
    </source>
</evidence>
<sequence>IPKTVLSYPPLVPSVNTPVASTSVITEATATVRQNTDPISEAPVKTNTPDVSSDSGTTASVQQDNTTIAMPGKGNSGNPTATSDDPKGMKDAAGPTFAPTMTIVQADTTISQDGAKDPATSGDQSSHNVTTDLTPTNTEHLTTPHPTNPVSTPQPTQMHLVATPTSSGQDHLMTASSGSSTVAGPEHTSTGPMGFHHVGQAMERLSSSRRAALIFSHYHRFPMTVSSVPSKRTQQTSSQMPANSTAPLSQGTVQPTSPAMASRAPPLPETTSSNPTAGSTTHQVPKTPSLTSAHGNNWIKCEAPETPNEKQLILNFTGNLRCAGGPPDEKLVTLICRAVKATFNPAQDECSIRVAPILGSPAVAIKEITIHTKLTPKDVYERLKDKWDELKEAGVSHMQLGDQGPPEEAEDRFSMPLIITIVCMASFLLLVAALYGCCHQRLSQRKDQQRLTEELQTVENGYHDNPTLEVMETSSEMQEKKVVSLNGELGDSWIVPLDNLTKDDLDEEEDTHL</sequence>
<dbReference type="GO" id="GO:0032534">
    <property type="term" value="P:regulation of microvillus assembly"/>
    <property type="evidence" value="ECO:0007669"/>
    <property type="project" value="TreeGrafter"/>
</dbReference>
<feature type="region of interest" description="Disordered" evidence="19">
    <location>
        <begin position="112"/>
        <end position="196"/>
    </location>
</feature>
<evidence type="ECO:0000256" key="3">
    <source>
        <dbReference type="ARBA" id="ARBA00004221"/>
    </source>
</evidence>
<evidence type="ECO:0000256" key="15">
    <source>
        <dbReference type="ARBA" id="ARBA00023180"/>
    </source>
</evidence>